<comment type="caution">
    <text evidence="2">The sequence shown here is derived from an EMBL/GenBank/DDBJ whole genome shotgun (WGS) entry which is preliminary data.</text>
</comment>
<protein>
    <submittedName>
        <fullName evidence="2">Uncharacterized protein</fullName>
    </submittedName>
</protein>
<accession>A0A840I2H8</accession>
<evidence type="ECO:0000256" key="1">
    <source>
        <dbReference type="SAM" id="Phobius"/>
    </source>
</evidence>
<proteinExistence type="predicted"/>
<dbReference type="AlphaFoldDB" id="A0A840I2H8"/>
<gene>
    <name evidence="2" type="ORF">GGQ59_000983</name>
</gene>
<evidence type="ECO:0000313" key="2">
    <source>
        <dbReference type="EMBL" id="MBB4658483.1"/>
    </source>
</evidence>
<organism evidence="2 3">
    <name type="scientific">Parvularcula dongshanensis</name>
    <dbReference type="NCBI Taxonomy" id="1173995"/>
    <lineage>
        <taxon>Bacteria</taxon>
        <taxon>Pseudomonadati</taxon>
        <taxon>Pseudomonadota</taxon>
        <taxon>Alphaproteobacteria</taxon>
        <taxon>Parvularculales</taxon>
        <taxon>Parvularculaceae</taxon>
        <taxon>Parvularcula</taxon>
    </lineage>
</organism>
<dbReference type="Proteomes" id="UP000563524">
    <property type="component" value="Unassembled WGS sequence"/>
</dbReference>
<keyword evidence="1" id="KW-0812">Transmembrane</keyword>
<keyword evidence="1" id="KW-1133">Transmembrane helix</keyword>
<dbReference type="RefSeq" id="WP_183816344.1">
    <property type="nucleotide sequence ID" value="NZ_JACHOB010000001.1"/>
</dbReference>
<name>A0A840I2H8_9PROT</name>
<keyword evidence="1" id="KW-0472">Membrane</keyword>
<feature type="transmembrane region" description="Helical" evidence="1">
    <location>
        <begin position="112"/>
        <end position="132"/>
    </location>
</feature>
<feature type="transmembrane region" description="Helical" evidence="1">
    <location>
        <begin position="85"/>
        <end position="106"/>
    </location>
</feature>
<keyword evidence="3" id="KW-1185">Reference proteome</keyword>
<sequence length="149" mass="15286">MKLALLCLGVGPIWGAVAVSAGFVLFGVSQDLSAGMPLALVFRSLGSMVGAFILAMVGAHIVGGIPAALGGVLLGLFWPRLGWSVWTTLLASAVSGFATAVVFLIVVGGALFAFWAVPICLFSGLMTWRFTLRGKGPKQDASGTAEVFA</sequence>
<feature type="transmembrane region" description="Helical" evidence="1">
    <location>
        <begin position="45"/>
        <end position="78"/>
    </location>
</feature>
<reference evidence="2 3" key="1">
    <citation type="submission" date="2020-08" db="EMBL/GenBank/DDBJ databases">
        <title>Genomic Encyclopedia of Type Strains, Phase IV (KMG-IV): sequencing the most valuable type-strain genomes for metagenomic binning, comparative biology and taxonomic classification.</title>
        <authorList>
            <person name="Goeker M."/>
        </authorList>
    </citation>
    <scope>NUCLEOTIDE SEQUENCE [LARGE SCALE GENOMIC DNA]</scope>
    <source>
        <strain evidence="2 3">DSM 102850</strain>
    </source>
</reference>
<evidence type="ECO:0000313" key="3">
    <source>
        <dbReference type="Proteomes" id="UP000563524"/>
    </source>
</evidence>
<dbReference type="EMBL" id="JACHOB010000001">
    <property type="protein sequence ID" value="MBB4658483.1"/>
    <property type="molecule type" value="Genomic_DNA"/>
</dbReference>